<protein>
    <submittedName>
        <fullName evidence="1">17849_t:CDS:1</fullName>
    </submittedName>
</protein>
<gene>
    <name evidence="1" type="ORF">RPERSI_LOCUS3425</name>
</gene>
<reference evidence="1" key="1">
    <citation type="submission" date="2021-06" db="EMBL/GenBank/DDBJ databases">
        <authorList>
            <person name="Kallberg Y."/>
            <person name="Tangrot J."/>
            <person name="Rosling A."/>
        </authorList>
    </citation>
    <scope>NUCLEOTIDE SEQUENCE</scope>
    <source>
        <strain evidence="1">MA461A</strain>
    </source>
</reference>
<comment type="caution">
    <text evidence="1">The sequence shown here is derived from an EMBL/GenBank/DDBJ whole genome shotgun (WGS) entry which is preliminary data.</text>
</comment>
<proteinExistence type="predicted"/>
<name>A0ACA9LMM9_9GLOM</name>
<dbReference type="EMBL" id="CAJVQC010004240">
    <property type="protein sequence ID" value="CAG8537940.1"/>
    <property type="molecule type" value="Genomic_DNA"/>
</dbReference>
<dbReference type="Proteomes" id="UP000789920">
    <property type="component" value="Unassembled WGS sequence"/>
</dbReference>
<accession>A0ACA9LMM9</accession>
<organism evidence="1 2">
    <name type="scientific">Racocetra persica</name>
    <dbReference type="NCBI Taxonomy" id="160502"/>
    <lineage>
        <taxon>Eukaryota</taxon>
        <taxon>Fungi</taxon>
        <taxon>Fungi incertae sedis</taxon>
        <taxon>Mucoromycota</taxon>
        <taxon>Glomeromycotina</taxon>
        <taxon>Glomeromycetes</taxon>
        <taxon>Diversisporales</taxon>
        <taxon>Gigasporaceae</taxon>
        <taxon>Racocetra</taxon>
    </lineage>
</organism>
<evidence type="ECO:0000313" key="1">
    <source>
        <dbReference type="EMBL" id="CAG8537940.1"/>
    </source>
</evidence>
<feature type="non-terminal residue" evidence="1">
    <location>
        <position position="1"/>
    </location>
</feature>
<sequence>MARFNFKLLALLLVILATVISAAEIDVDVGSNGELAFNPSDVSVKVGDTVILSDTPNGCTETTTIPNLIILNQTNTVGASGTLTITQDLPSTFGFYCDVPSHCDEGNMYGKITVG</sequence>
<evidence type="ECO:0000313" key="2">
    <source>
        <dbReference type="Proteomes" id="UP000789920"/>
    </source>
</evidence>
<keyword evidence="2" id="KW-1185">Reference proteome</keyword>